<gene>
    <name evidence="2" type="ORF">TorRG33x02_200460</name>
</gene>
<evidence type="ECO:0008006" key="4">
    <source>
        <dbReference type="Google" id="ProtNLM"/>
    </source>
</evidence>
<dbReference type="EMBL" id="JXTC01000167">
    <property type="protein sequence ID" value="PON84148.1"/>
    <property type="molecule type" value="Genomic_DNA"/>
</dbReference>
<dbReference type="InParanoid" id="A0A2P5EF48"/>
<reference evidence="3" key="1">
    <citation type="submission" date="2016-06" db="EMBL/GenBank/DDBJ databases">
        <title>Parallel loss of symbiosis genes in relatives of nitrogen-fixing non-legume Parasponia.</title>
        <authorList>
            <person name="Van Velzen R."/>
            <person name="Holmer R."/>
            <person name="Bu F."/>
            <person name="Rutten L."/>
            <person name="Van Zeijl A."/>
            <person name="Liu W."/>
            <person name="Santuari L."/>
            <person name="Cao Q."/>
            <person name="Sharma T."/>
            <person name="Shen D."/>
            <person name="Roswanjaya Y."/>
            <person name="Wardhani T."/>
            <person name="Kalhor M.S."/>
            <person name="Jansen J."/>
            <person name="Van den Hoogen J."/>
            <person name="Gungor B."/>
            <person name="Hartog M."/>
            <person name="Hontelez J."/>
            <person name="Verver J."/>
            <person name="Yang W.-C."/>
            <person name="Schijlen E."/>
            <person name="Repin R."/>
            <person name="Schilthuizen M."/>
            <person name="Schranz E."/>
            <person name="Heidstra R."/>
            <person name="Miyata K."/>
            <person name="Fedorova E."/>
            <person name="Kohlen W."/>
            <person name="Bisseling T."/>
            <person name="Smit S."/>
            <person name="Geurts R."/>
        </authorList>
    </citation>
    <scope>NUCLEOTIDE SEQUENCE [LARGE SCALE GENOMIC DNA]</scope>
    <source>
        <strain evidence="3">cv. RG33-2</strain>
    </source>
</reference>
<comment type="caution">
    <text evidence="2">The sequence shown here is derived from an EMBL/GenBank/DDBJ whole genome shotgun (WGS) entry which is preliminary data.</text>
</comment>
<dbReference type="PANTHER" id="PTHR46250:SF15">
    <property type="entry name" value="OS01G0523800 PROTEIN"/>
    <property type="match status" value="1"/>
</dbReference>
<accession>A0A2P5EF48</accession>
<sequence length="181" mass="21044">MLEAKLPNSGLKASPHIESRVKILKTKYYCLIELSSLSGFDWDNEQMMLLYEKSVFDEWVKKRKDASRLYGKPFPYYHKLVEIYDRDRATGTNAGNIDDDEEEVHQEDVISIDLELNNERVGREDEEEIDEFDSISYTKQPTNIRRRSTENTTNVSQRRNKKKPKVMDEMASNIGSLVGSV</sequence>
<feature type="region of interest" description="Disordered" evidence="1">
    <location>
        <begin position="138"/>
        <end position="181"/>
    </location>
</feature>
<keyword evidence="3" id="KW-1185">Reference proteome</keyword>
<evidence type="ECO:0000313" key="3">
    <source>
        <dbReference type="Proteomes" id="UP000237000"/>
    </source>
</evidence>
<protein>
    <recommendedName>
        <fullName evidence="4">Myb/SANT-like domain containing protein</fullName>
    </recommendedName>
</protein>
<evidence type="ECO:0000313" key="2">
    <source>
        <dbReference type="EMBL" id="PON84148.1"/>
    </source>
</evidence>
<dbReference type="AlphaFoldDB" id="A0A2P5EF48"/>
<name>A0A2P5EF48_TREOI</name>
<evidence type="ECO:0000256" key="1">
    <source>
        <dbReference type="SAM" id="MobiDB-lite"/>
    </source>
</evidence>
<organism evidence="2 3">
    <name type="scientific">Trema orientale</name>
    <name type="common">Charcoal tree</name>
    <name type="synonym">Celtis orientalis</name>
    <dbReference type="NCBI Taxonomy" id="63057"/>
    <lineage>
        <taxon>Eukaryota</taxon>
        <taxon>Viridiplantae</taxon>
        <taxon>Streptophyta</taxon>
        <taxon>Embryophyta</taxon>
        <taxon>Tracheophyta</taxon>
        <taxon>Spermatophyta</taxon>
        <taxon>Magnoliopsida</taxon>
        <taxon>eudicotyledons</taxon>
        <taxon>Gunneridae</taxon>
        <taxon>Pentapetalae</taxon>
        <taxon>rosids</taxon>
        <taxon>fabids</taxon>
        <taxon>Rosales</taxon>
        <taxon>Cannabaceae</taxon>
        <taxon>Trema</taxon>
    </lineage>
</organism>
<dbReference type="OrthoDB" id="1748457at2759"/>
<dbReference type="Proteomes" id="UP000237000">
    <property type="component" value="Unassembled WGS sequence"/>
</dbReference>
<dbReference type="PANTHER" id="PTHR46250">
    <property type="entry name" value="MYB/SANT-LIKE DNA-BINDING DOMAIN PROTEIN-RELATED"/>
    <property type="match status" value="1"/>
</dbReference>
<proteinExistence type="predicted"/>